<dbReference type="PANTHER" id="PTHR40396">
    <property type="entry name" value="ATPASE-LIKE PROTEIN"/>
    <property type="match status" value="1"/>
</dbReference>
<proteinExistence type="predicted"/>
<dbReference type="InterPro" id="IPR027417">
    <property type="entry name" value="P-loop_NTPase"/>
</dbReference>
<accession>A0A2A6RFR1</accession>
<name>A0A2A6RFR1_9CHLR</name>
<organism evidence="2 3">
    <name type="scientific">Candidatus Viridilinea mediisalina</name>
    <dbReference type="NCBI Taxonomy" id="2024553"/>
    <lineage>
        <taxon>Bacteria</taxon>
        <taxon>Bacillati</taxon>
        <taxon>Chloroflexota</taxon>
        <taxon>Chloroflexia</taxon>
        <taxon>Chloroflexales</taxon>
        <taxon>Chloroflexineae</taxon>
        <taxon>Oscillochloridaceae</taxon>
        <taxon>Candidatus Viridilinea</taxon>
    </lineage>
</organism>
<reference evidence="3" key="1">
    <citation type="submission" date="2017-08" db="EMBL/GenBank/DDBJ databases">
        <authorList>
            <person name="Grouzdev D.S."/>
            <person name="Gaisin V.A."/>
            <person name="Rysina M.S."/>
            <person name="Gorlenko V.M."/>
        </authorList>
    </citation>
    <scope>NUCLEOTIDE SEQUENCE [LARGE SCALE GENOMIC DNA]</scope>
    <source>
        <strain evidence="3">Kir15-3F</strain>
    </source>
</reference>
<dbReference type="SUPFAM" id="SSF52540">
    <property type="entry name" value="P-loop containing nucleoside triphosphate hydrolases"/>
    <property type="match status" value="1"/>
</dbReference>
<dbReference type="AlphaFoldDB" id="A0A2A6RFR1"/>
<dbReference type="PANTHER" id="PTHR40396:SF1">
    <property type="entry name" value="ATPASE AAA-TYPE CORE DOMAIN-CONTAINING PROTEIN"/>
    <property type="match status" value="1"/>
</dbReference>
<keyword evidence="3" id="KW-1185">Reference proteome</keyword>
<gene>
    <name evidence="2" type="ORF">CJ255_17665</name>
</gene>
<feature type="domain" description="ATPase AAA-type core" evidence="1">
    <location>
        <begin position="119"/>
        <end position="229"/>
    </location>
</feature>
<evidence type="ECO:0000313" key="3">
    <source>
        <dbReference type="Proteomes" id="UP000220527"/>
    </source>
</evidence>
<evidence type="ECO:0000313" key="2">
    <source>
        <dbReference type="EMBL" id="PDW01715.1"/>
    </source>
</evidence>
<dbReference type="GO" id="GO:0005524">
    <property type="term" value="F:ATP binding"/>
    <property type="evidence" value="ECO:0007669"/>
    <property type="project" value="InterPro"/>
</dbReference>
<protein>
    <recommendedName>
        <fullName evidence="1">ATPase AAA-type core domain-containing protein</fullName>
    </recommendedName>
</protein>
<dbReference type="Proteomes" id="UP000220527">
    <property type="component" value="Unassembled WGS sequence"/>
</dbReference>
<dbReference type="InterPro" id="IPR003959">
    <property type="entry name" value="ATPase_AAA_core"/>
</dbReference>
<comment type="caution">
    <text evidence="2">The sequence shown here is derived from an EMBL/GenBank/DDBJ whole genome shotgun (WGS) entry which is preliminary data.</text>
</comment>
<dbReference type="EMBL" id="NQWI01000115">
    <property type="protein sequence ID" value="PDW01715.1"/>
    <property type="molecule type" value="Genomic_DNA"/>
</dbReference>
<dbReference type="Pfam" id="PF13304">
    <property type="entry name" value="AAA_21"/>
    <property type="match status" value="1"/>
</dbReference>
<evidence type="ECO:0000259" key="1">
    <source>
        <dbReference type="Pfam" id="PF13304"/>
    </source>
</evidence>
<sequence length="303" mass="33457">MPLPNSFRYSVLWEFWIGNSSNTLHQDGQLGPKASLAERIERTVLSGVNSAEFPHAFAVREAIRSWSFLQLNPSILREPSSLLNPASLYPDGRYLPNVLARIQSSDPLLLQDIARDLANIVPGLIGLHVEEDRPSDRYTLWATMEDGRSFSARLLSDGTLRMLALVTLAHDPQHQGVLCLEEPENGVHAMRMERIADLLCSLATDMQDPADAQRPLRQLLVNTHSPALVKQPSMLPALIFAQTVTSVDAQASHALQRVTRMAPVIASTSAVSDHAYALDRIIEYLTSADAEEAVAELRGARRL</sequence>
<dbReference type="OrthoDB" id="9810873at2"/>
<dbReference type="GO" id="GO:0016887">
    <property type="term" value="F:ATP hydrolysis activity"/>
    <property type="evidence" value="ECO:0007669"/>
    <property type="project" value="InterPro"/>
</dbReference>
<dbReference type="Gene3D" id="3.40.50.300">
    <property type="entry name" value="P-loop containing nucleotide triphosphate hydrolases"/>
    <property type="match status" value="1"/>
</dbReference>